<protein>
    <submittedName>
        <fullName evidence="1">(wild Malaysian banana) hypothetical protein</fullName>
    </submittedName>
</protein>
<organism evidence="1">
    <name type="scientific">Musa acuminata subsp. malaccensis</name>
    <name type="common">Wild banana</name>
    <name type="synonym">Musa malaccensis</name>
    <dbReference type="NCBI Taxonomy" id="214687"/>
    <lineage>
        <taxon>Eukaryota</taxon>
        <taxon>Viridiplantae</taxon>
        <taxon>Streptophyta</taxon>
        <taxon>Embryophyta</taxon>
        <taxon>Tracheophyta</taxon>
        <taxon>Spermatophyta</taxon>
        <taxon>Magnoliopsida</taxon>
        <taxon>Liliopsida</taxon>
        <taxon>Zingiberales</taxon>
        <taxon>Musaceae</taxon>
        <taxon>Musa</taxon>
    </lineage>
</organism>
<name>A0A8D7FK65_MUSAM</name>
<accession>A0A8D7FK65</accession>
<sequence length="75" mass="8014">MSPGHNLTAAKSLQHSNELYLSNINDNCTGLGASRGCCFSLLFVLGLFELVDSNLQLICAPNRSHGVVVNPKNKA</sequence>
<proteinExistence type="predicted"/>
<gene>
    <name evidence="1" type="ORF">GSMUA_290700.1</name>
</gene>
<dbReference type="AlphaFoldDB" id="A0A8D7FK65"/>
<reference evidence="1" key="1">
    <citation type="submission" date="2021-03" db="EMBL/GenBank/DDBJ databases">
        <authorList>
            <consortium name="Genoscope - CEA"/>
            <person name="William W."/>
        </authorList>
    </citation>
    <scope>NUCLEOTIDE SEQUENCE</scope>
    <source>
        <strain evidence="1">Doubled-haploid Pahang</strain>
    </source>
</reference>
<dbReference type="EMBL" id="HG996466">
    <property type="protein sequence ID" value="CAG1858775.1"/>
    <property type="molecule type" value="Genomic_DNA"/>
</dbReference>
<evidence type="ECO:0000313" key="1">
    <source>
        <dbReference type="EMBL" id="CAG1858775.1"/>
    </source>
</evidence>